<protein>
    <recommendedName>
        <fullName evidence="5">Gram-positive cocci surface proteins LPxTG domain-containing protein</fullName>
    </recommendedName>
</protein>
<dbReference type="EMBL" id="AP010968">
    <property type="protein sequence ID" value="BAJ26889.1"/>
    <property type="molecule type" value="Genomic_DNA"/>
</dbReference>
<evidence type="ECO:0000256" key="2">
    <source>
        <dbReference type="SAM" id="Phobius"/>
    </source>
</evidence>
<organism evidence="3 4">
    <name type="scientific">Kitasatospora setae (strain ATCC 33774 / DSM 43861 / JCM 3304 / KCC A-0304 / NBRC 14216 / KM-6054)</name>
    <name type="common">Streptomyces setae</name>
    <dbReference type="NCBI Taxonomy" id="452652"/>
    <lineage>
        <taxon>Bacteria</taxon>
        <taxon>Bacillati</taxon>
        <taxon>Actinomycetota</taxon>
        <taxon>Actinomycetes</taxon>
        <taxon>Kitasatosporales</taxon>
        <taxon>Streptomycetaceae</taxon>
        <taxon>Kitasatospora</taxon>
    </lineage>
</organism>
<feature type="compositionally biased region" description="Pro residues" evidence="1">
    <location>
        <begin position="133"/>
        <end position="143"/>
    </location>
</feature>
<feature type="compositionally biased region" description="Polar residues" evidence="1">
    <location>
        <begin position="119"/>
        <end position="129"/>
    </location>
</feature>
<proteinExistence type="predicted"/>
<keyword evidence="4" id="KW-1185">Reference proteome</keyword>
<dbReference type="AlphaFoldDB" id="E4N6Q8"/>
<evidence type="ECO:0000256" key="1">
    <source>
        <dbReference type="SAM" id="MobiDB-lite"/>
    </source>
</evidence>
<reference evidence="3 4" key="1">
    <citation type="journal article" date="2010" name="DNA Res.">
        <title>Genome sequence of Kitasatospora setae NBRC 14216T: an evolutionary snapshot of the family Streptomycetaceae.</title>
        <authorList>
            <person name="Ichikawa N."/>
            <person name="Oguchi A."/>
            <person name="Ikeda H."/>
            <person name="Ishikawa J."/>
            <person name="Kitani S."/>
            <person name="Watanabe Y."/>
            <person name="Nakamura S."/>
            <person name="Katano Y."/>
            <person name="Kishi E."/>
            <person name="Sasagawa M."/>
            <person name="Ankai A."/>
            <person name="Fukui S."/>
            <person name="Hashimoto Y."/>
            <person name="Kamata S."/>
            <person name="Otoguro M."/>
            <person name="Tanikawa S."/>
            <person name="Nihira T."/>
            <person name="Horinouchi S."/>
            <person name="Ohnishi Y."/>
            <person name="Hayakawa M."/>
            <person name="Kuzuyama T."/>
            <person name="Arisawa A."/>
            <person name="Nomoto F."/>
            <person name="Miura H."/>
            <person name="Takahashi Y."/>
            <person name="Fujita N."/>
        </authorList>
    </citation>
    <scope>NUCLEOTIDE SEQUENCE [LARGE SCALE GENOMIC DNA]</scope>
    <source>
        <strain evidence="4">ATCC 33774 / DSM 43861 / JCM 3304 / KCC A-0304 / NBRC 14216 / KM-6054</strain>
    </source>
</reference>
<evidence type="ECO:0008006" key="5">
    <source>
        <dbReference type="Google" id="ProtNLM"/>
    </source>
</evidence>
<feature type="transmembrane region" description="Helical" evidence="2">
    <location>
        <begin position="220"/>
        <end position="245"/>
    </location>
</feature>
<keyword evidence="2" id="KW-0472">Membrane</keyword>
<dbReference type="HOGENOM" id="CLU_074782_0_0_11"/>
<keyword evidence="2" id="KW-0812">Transmembrane</keyword>
<dbReference type="PATRIC" id="fig|452652.3.peg.1047"/>
<name>E4N6Q8_KITSK</name>
<dbReference type="NCBIfam" id="TIGR01167">
    <property type="entry name" value="LPXTG_anchor"/>
    <property type="match status" value="1"/>
</dbReference>
<dbReference type="KEGG" id="ksk:KSE_10550"/>
<feature type="compositionally biased region" description="Low complexity" evidence="1">
    <location>
        <begin position="144"/>
        <end position="216"/>
    </location>
</feature>
<gene>
    <name evidence="3" type="ordered locus">KSE_10550</name>
</gene>
<dbReference type="STRING" id="452652.KSE_10550"/>
<accession>E4N6Q8</accession>
<keyword evidence="2" id="KW-1133">Transmembrane helix</keyword>
<dbReference type="Proteomes" id="UP000007076">
    <property type="component" value="Chromosome"/>
</dbReference>
<feature type="region of interest" description="Disordered" evidence="1">
    <location>
        <begin position="115"/>
        <end position="222"/>
    </location>
</feature>
<evidence type="ECO:0000313" key="3">
    <source>
        <dbReference type="EMBL" id="BAJ26889.1"/>
    </source>
</evidence>
<dbReference type="eggNOG" id="ENOG5033NB7">
    <property type="taxonomic scope" value="Bacteria"/>
</dbReference>
<evidence type="ECO:0000313" key="4">
    <source>
        <dbReference type="Proteomes" id="UP000007076"/>
    </source>
</evidence>
<sequence>MAAAGLISVAPAAGSAFASRGVYPSQLRQPVPVTAAGFDGEHQKTCAEIPATQDGWHFVLPGNDASFVKLTVVFEPGGQQVVTSFPNNPAGKHAYVGSAKGATLVSAVAEVEGGDQPKFNLSHTCPASVTETTPPPKTPPTENPKPSASESPKGSESPSPSASVSASASVSVSASASASASGSPSRSGSGTPSPSGSTSGPAAGPSASASTGSGPKDGSLAFTGASVIGTTVAGVALLGAGGYLVSRRRKGAHR</sequence>